<evidence type="ECO:0000313" key="1">
    <source>
        <dbReference type="EMBL" id="USW52379.1"/>
    </source>
</evidence>
<organism evidence="1 2">
    <name type="scientific">Septoria linicola</name>
    <dbReference type="NCBI Taxonomy" id="215465"/>
    <lineage>
        <taxon>Eukaryota</taxon>
        <taxon>Fungi</taxon>
        <taxon>Dikarya</taxon>
        <taxon>Ascomycota</taxon>
        <taxon>Pezizomycotina</taxon>
        <taxon>Dothideomycetes</taxon>
        <taxon>Dothideomycetidae</taxon>
        <taxon>Mycosphaerellales</taxon>
        <taxon>Mycosphaerellaceae</taxon>
        <taxon>Septoria</taxon>
    </lineage>
</organism>
<gene>
    <name evidence="1" type="ORF">Slin15195_G056980</name>
</gene>
<keyword evidence="2" id="KW-1185">Reference proteome</keyword>
<evidence type="ECO:0000313" key="2">
    <source>
        <dbReference type="Proteomes" id="UP001056384"/>
    </source>
</evidence>
<name>A0A9Q9EJM6_9PEZI</name>
<protein>
    <submittedName>
        <fullName evidence="1">Uncharacterized protein</fullName>
    </submittedName>
</protein>
<sequence>MWKNSSGKDHYVWQKSGKLTEEQKFAKVMKDAQEEVKKDEQKARDVEEGDVEMIKMGVLKKWRKKQKKEGK</sequence>
<dbReference type="Proteomes" id="UP001056384">
    <property type="component" value="Chromosome 4"/>
</dbReference>
<proteinExistence type="predicted"/>
<reference evidence="1" key="1">
    <citation type="submission" date="2022-06" db="EMBL/GenBank/DDBJ databases">
        <title>Complete genome sequences of two strains of the flax pathogen Septoria linicola.</title>
        <authorList>
            <person name="Lapalu N."/>
            <person name="Simon A."/>
            <person name="Demenou B."/>
            <person name="Paumier D."/>
            <person name="Guillot M.-P."/>
            <person name="Gout L."/>
            <person name="Valade R."/>
        </authorList>
    </citation>
    <scope>NUCLEOTIDE SEQUENCE</scope>
    <source>
        <strain evidence="1">SE15195</strain>
    </source>
</reference>
<dbReference type="EMBL" id="CP099421">
    <property type="protein sequence ID" value="USW52379.1"/>
    <property type="molecule type" value="Genomic_DNA"/>
</dbReference>
<accession>A0A9Q9EJM6</accession>
<dbReference type="AlphaFoldDB" id="A0A9Q9EJM6"/>